<protein>
    <submittedName>
        <fullName evidence="5">FAD-dependent monooxygenase</fullName>
    </submittedName>
</protein>
<keyword evidence="5" id="KW-0503">Monooxygenase</keyword>
<organism evidence="5 6">
    <name type="scientific">Massilia antarctica</name>
    <dbReference type="NCBI Taxonomy" id="2765360"/>
    <lineage>
        <taxon>Bacteria</taxon>
        <taxon>Pseudomonadati</taxon>
        <taxon>Pseudomonadota</taxon>
        <taxon>Betaproteobacteria</taxon>
        <taxon>Burkholderiales</taxon>
        <taxon>Oxalobacteraceae</taxon>
        <taxon>Telluria group</taxon>
        <taxon>Massilia</taxon>
    </lineage>
</organism>
<dbReference type="Proteomes" id="UP000662888">
    <property type="component" value="Chromosome"/>
</dbReference>
<accession>A0AA49ACF0</accession>
<feature type="domain" description="FAD-binding" evidence="4">
    <location>
        <begin position="1"/>
        <end position="355"/>
    </location>
</feature>
<evidence type="ECO:0000313" key="5">
    <source>
        <dbReference type="EMBL" id="QPI53315.1"/>
    </source>
</evidence>
<evidence type="ECO:0000256" key="2">
    <source>
        <dbReference type="ARBA" id="ARBA00022630"/>
    </source>
</evidence>
<dbReference type="EMBL" id="CP065053">
    <property type="protein sequence ID" value="QPI53315.1"/>
    <property type="molecule type" value="Genomic_DNA"/>
</dbReference>
<dbReference type="Pfam" id="PF01494">
    <property type="entry name" value="FAD_binding_3"/>
    <property type="match status" value="1"/>
</dbReference>
<keyword evidence="6" id="KW-1185">Reference proteome</keyword>
<keyword evidence="5" id="KW-0560">Oxidoreductase</keyword>
<name>A0AA49ACF0_9BURK</name>
<keyword evidence="3" id="KW-0274">FAD</keyword>
<keyword evidence="2" id="KW-0285">Flavoprotein</keyword>
<evidence type="ECO:0000259" key="4">
    <source>
        <dbReference type="Pfam" id="PF01494"/>
    </source>
</evidence>
<sequence length="553" mass="60574">MLALLLDRHGVASVVFDSASGTRLHPKGSTHNTRTMEHYRRVGIADAVRKLGLPADHPRDVAYFTRLLDGFELARFALPSEQQRMRMAQDAPADDQAPEPLLRANQMYVDRHMLEHARGRPNISLRFGWRVTGFEQDDSGVWVTAVDSGGSGATERWRAQYMAGCDGGHSFVRRELGIGYLGAKDQGAGFLTGRMFSTHVRIPALQRDIPADQRAWMYNMMSPGLRMLLISLNGADEFLLMSKAKSDDEQPDDLDIVKRIRQGIGAEVEVEVLAHAVWHGGTALVAERFSERRIHLAGDAIHLFSPTGGFGMNTGIDGAANLAWKLAAAVQGWAGESLLDSYETERRPIAHRNTAAARQLTERVATLAIPDEIEAAGQHGEQARAQLGAVLQEFRGQFTSLGVELGARYDGSPIVWPDGEPPADDPLDYHPSDVPGGRLPHLWLDGEGAQRRSLFDLLHHGFTLLRIGADPAPAERLAAAADTRGIPLRVLDIASDAASKLYRKRLILVRPDQHIAWRGDQIPADAHAVLDRAVGRGVGAQARTGRPDVIQLM</sequence>
<dbReference type="InterPro" id="IPR036188">
    <property type="entry name" value="FAD/NAD-bd_sf"/>
</dbReference>
<dbReference type="Gene3D" id="3.30.9.10">
    <property type="entry name" value="D-Amino Acid Oxidase, subunit A, domain 2"/>
    <property type="match status" value="1"/>
</dbReference>
<dbReference type="InterPro" id="IPR002938">
    <property type="entry name" value="FAD-bd"/>
</dbReference>
<dbReference type="GO" id="GO:0004497">
    <property type="term" value="F:monooxygenase activity"/>
    <property type="evidence" value="ECO:0007669"/>
    <property type="project" value="UniProtKB-KW"/>
</dbReference>
<dbReference type="SUPFAM" id="SSF51905">
    <property type="entry name" value="FAD/NAD(P)-binding domain"/>
    <property type="match status" value="1"/>
</dbReference>
<evidence type="ECO:0000256" key="1">
    <source>
        <dbReference type="ARBA" id="ARBA00001974"/>
    </source>
</evidence>
<gene>
    <name evidence="5" type="ORF">IV454_17590</name>
</gene>
<dbReference type="PRINTS" id="PR00420">
    <property type="entry name" value="RNGMNOXGNASE"/>
</dbReference>
<proteinExistence type="predicted"/>
<dbReference type="InterPro" id="IPR050641">
    <property type="entry name" value="RIFMO-like"/>
</dbReference>
<evidence type="ECO:0000256" key="3">
    <source>
        <dbReference type="ARBA" id="ARBA00022827"/>
    </source>
</evidence>
<comment type="cofactor">
    <cofactor evidence="1">
        <name>FAD</name>
        <dbReference type="ChEBI" id="CHEBI:57692"/>
    </cofactor>
</comment>
<dbReference type="Gene3D" id="3.40.30.120">
    <property type="match status" value="1"/>
</dbReference>
<dbReference type="Gene3D" id="3.50.50.60">
    <property type="entry name" value="FAD/NAD(P)-binding domain"/>
    <property type="match status" value="1"/>
</dbReference>
<dbReference type="PANTHER" id="PTHR43004">
    <property type="entry name" value="TRK SYSTEM POTASSIUM UPTAKE PROTEIN"/>
    <property type="match status" value="1"/>
</dbReference>
<dbReference type="PANTHER" id="PTHR43004:SF19">
    <property type="entry name" value="BINDING MONOOXYGENASE, PUTATIVE (JCVI)-RELATED"/>
    <property type="match status" value="1"/>
</dbReference>
<reference evidence="5 6" key="1">
    <citation type="submission" date="2020-11" db="EMBL/GenBank/DDBJ databases">
        <authorList>
            <person name="Sun Q."/>
        </authorList>
    </citation>
    <scope>NUCLEOTIDE SEQUENCE [LARGE SCALE GENOMIC DNA]</scope>
    <source>
        <strain evidence="5 6">P8398</strain>
    </source>
</reference>
<dbReference type="Pfam" id="PF21274">
    <property type="entry name" value="Rng_hyd_C"/>
    <property type="match status" value="1"/>
</dbReference>
<dbReference type="NCBIfam" id="NF004780">
    <property type="entry name" value="PRK06126.1"/>
    <property type="match status" value="1"/>
</dbReference>
<evidence type="ECO:0000313" key="6">
    <source>
        <dbReference type="Proteomes" id="UP000662888"/>
    </source>
</evidence>